<keyword evidence="2" id="KW-0806">Transcription termination</keyword>
<dbReference type="AlphaFoldDB" id="A0A445GLW4"/>
<evidence type="ECO:0000313" key="5">
    <source>
        <dbReference type="Proteomes" id="UP000289340"/>
    </source>
</evidence>
<evidence type="ECO:0000313" key="4">
    <source>
        <dbReference type="EMBL" id="RZB62238.1"/>
    </source>
</evidence>
<protein>
    <submittedName>
        <fullName evidence="4">Transcription termination factor MTERF6, chloroplastic/mitochondrial isoform B</fullName>
    </submittedName>
</protein>
<dbReference type="GO" id="GO:0003676">
    <property type="term" value="F:nucleic acid binding"/>
    <property type="evidence" value="ECO:0007669"/>
    <property type="project" value="InterPro"/>
</dbReference>
<gene>
    <name evidence="4" type="ORF">D0Y65_039531</name>
</gene>
<accession>A0A445GLW4</accession>
<evidence type="ECO:0000256" key="2">
    <source>
        <dbReference type="ARBA" id="ARBA00022472"/>
    </source>
</evidence>
<evidence type="ECO:0000256" key="3">
    <source>
        <dbReference type="ARBA" id="ARBA00022946"/>
    </source>
</evidence>
<dbReference type="EMBL" id="QZWG01000015">
    <property type="protein sequence ID" value="RZB62238.1"/>
    <property type="molecule type" value="Genomic_DNA"/>
</dbReference>
<dbReference type="Proteomes" id="UP000289340">
    <property type="component" value="Chromosome 15"/>
</dbReference>
<dbReference type="InterPro" id="IPR038538">
    <property type="entry name" value="MTERF_sf"/>
</dbReference>
<keyword evidence="2" id="KW-0805">Transcription regulation</keyword>
<dbReference type="GO" id="GO:0006353">
    <property type="term" value="P:DNA-templated transcription termination"/>
    <property type="evidence" value="ECO:0007669"/>
    <property type="project" value="UniProtKB-KW"/>
</dbReference>
<keyword evidence="5" id="KW-1185">Reference proteome</keyword>
<evidence type="ECO:0000256" key="1">
    <source>
        <dbReference type="ARBA" id="ARBA00007692"/>
    </source>
</evidence>
<dbReference type="SMART" id="SM00733">
    <property type="entry name" value="Mterf"/>
    <property type="match status" value="9"/>
</dbReference>
<sequence length="611" mass="69993">DMEGDGCNVKMLVKIHTNWFAPFAFPVRLAHKIEGCFELSKYVLFTRPPISSSFEVDNDKARKRRSSWRCGCGSEEARRAVSSYLGELGVSEEDSVWISSKSPEYVKMLVEGVRDLEQWQIALAGLSFKDKILHIAAQKGDKGKVAYLESLGFTLSSSMNIARYLPSDTHTLPSLMHKVTRIKQLLFFSPTPDHHLLIKSIRLMMRHLSISIDEDLQHTLSFFEKLQAKPGGLGILAYKNAAFRSLIESFPRLLQLSVDNHFTPILHFLHNFGIPTFRISNIILAFPPLLFWDLQLLQTRLLVFKEIDLPDKDYAKLLLKYPWLLSTSIQENYTELLAFSYSIKVPKTQIDRAIESHPHLLSCSTSKLKSMVDQFAELGVRNKKLNQVIAKSPQLLLRKPKDFLQIIIFGNFPFKSLAHCCVQIVLLFENMGFDKETIGRILARCPEIFAASINKTLQRKIEFLGRVGVSKTFLPGVIRKYPELLVSDIDKTLLQRIMYLMKLGLSEKDIAYMVRTFSPLLGYSIEGVLRPKIEFLVNSMERPVRDVVDYPRYFSYSLEKKIKPRYWVLKGRDIKCSLKDMLGKNDEEFAAEFMGIGRMLVYPPVSSNDSQ</sequence>
<keyword evidence="2" id="KW-0804">Transcription</keyword>
<comment type="caution">
    <text evidence="4">The sequence shown here is derived from an EMBL/GenBank/DDBJ whole genome shotgun (WGS) entry which is preliminary data.</text>
</comment>
<dbReference type="Pfam" id="PF02536">
    <property type="entry name" value="mTERF"/>
    <property type="match status" value="1"/>
</dbReference>
<feature type="non-terminal residue" evidence="4">
    <location>
        <position position="1"/>
    </location>
</feature>
<comment type="similarity">
    <text evidence="1">Belongs to the mTERF family.</text>
</comment>
<organism evidence="4 5">
    <name type="scientific">Glycine soja</name>
    <name type="common">Wild soybean</name>
    <dbReference type="NCBI Taxonomy" id="3848"/>
    <lineage>
        <taxon>Eukaryota</taxon>
        <taxon>Viridiplantae</taxon>
        <taxon>Streptophyta</taxon>
        <taxon>Embryophyta</taxon>
        <taxon>Tracheophyta</taxon>
        <taxon>Spermatophyta</taxon>
        <taxon>Magnoliopsida</taxon>
        <taxon>eudicotyledons</taxon>
        <taxon>Gunneridae</taxon>
        <taxon>Pentapetalae</taxon>
        <taxon>rosids</taxon>
        <taxon>fabids</taxon>
        <taxon>Fabales</taxon>
        <taxon>Fabaceae</taxon>
        <taxon>Papilionoideae</taxon>
        <taxon>50 kb inversion clade</taxon>
        <taxon>NPAAA clade</taxon>
        <taxon>indigoferoid/millettioid clade</taxon>
        <taxon>Phaseoleae</taxon>
        <taxon>Glycine</taxon>
        <taxon>Glycine subgen. Soja</taxon>
    </lineage>
</organism>
<dbReference type="PANTHER" id="PTHR13068:SF3">
    <property type="entry name" value="MITOCHONDRIAL TRANSCRIPTION TERMINATION FACTOR FAMILY PROTEIN"/>
    <property type="match status" value="1"/>
</dbReference>
<name>A0A445GLW4_GLYSO</name>
<proteinExistence type="inferred from homology"/>
<dbReference type="InterPro" id="IPR003690">
    <property type="entry name" value="MTERF"/>
</dbReference>
<dbReference type="PANTHER" id="PTHR13068">
    <property type="entry name" value="CGI-12 PROTEIN-RELATED"/>
    <property type="match status" value="1"/>
</dbReference>
<keyword evidence="3" id="KW-0809">Transit peptide</keyword>
<dbReference type="FunFam" id="1.25.70.10:FF:000015">
    <property type="entry name" value="Mitochondrial transcription termination factor family protein"/>
    <property type="match status" value="1"/>
</dbReference>
<reference evidence="4 5" key="1">
    <citation type="submission" date="2018-09" db="EMBL/GenBank/DDBJ databases">
        <title>A high-quality reference genome of wild soybean provides a powerful tool to mine soybean genomes.</title>
        <authorList>
            <person name="Xie M."/>
            <person name="Chung C.Y.L."/>
            <person name="Li M.-W."/>
            <person name="Wong F.-L."/>
            <person name="Chan T.-F."/>
            <person name="Lam H.-M."/>
        </authorList>
    </citation>
    <scope>NUCLEOTIDE SEQUENCE [LARGE SCALE GENOMIC DNA]</scope>
    <source>
        <strain evidence="5">cv. W05</strain>
        <tissue evidence="4">Hypocotyl of etiolated seedlings</tissue>
    </source>
</reference>
<dbReference type="Gene3D" id="1.25.70.10">
    <property type="entry name" value="Transcription termination factor 3, mitochondrial"/>
    <property type="match status" value="2"/>
</dbReference>